<evidence type="ECO:0000256" key="4">
    <source>
        <dbReference type="ARBA" id="ARBA00022884"/>
    </source>
</evidence>
<dbReference type="Gene3D" id="1.10.3210.10">
    <property type="entry name" value="Hypothetical protein af1432"/>
    <property type="match status" value="1"/>
</dbReference>
<dbReference type="GO" id="GO:0016787">
    <property type="term" value="F:hydrolase activity"/>
    <property type="evidence" value="ECO:0007669"/>
    <property type="project" value="UniProtKB-KW"/>
</dbReference>
<dbReference type="SMART" id="SM00322">
    <property type="entry name" value="KH"/>
    <property type="match status" value="1"/>
</dbReference>
<sequence>MSIQFTIGLILLGLLVGGAAAALVTYFWLQAREASRMKQAQRDADTMLEEARSQQKELILQGKDEALRLRSEVDQEYKERRAEVARLERRLQQKEETTDKKTETLERRERTLQGREKELDAVRIELEGAHERQVRELERVAGLSTDEAKKLLLDEIETEVREIASRKIRQIEQETKEEANRRAMHILATAVQRCAPDYVAESTVSVVPLPSDDMKGRIIGREGRNIRALEAATHVDIIIDDTPEAITVSCFDAVRREIARRSISKLVQDGRIHPARIEEVVQKAEQEVEAVMQEDGEKVAYEANVQGLHPELIRLLGRLKYRTSYGQNVLQHSLECSFIAAGIAAELGADVGVAKTAALLHDIGKAVDHEVEGPHALIGAEIAKRLGRSSRIVHAIAAHHGEEEPVTVEAFIVATADSISGGRPGARRDMLERYIQRLEALEGVANSFDGVDKSFAIQAGREVRILVRPDNIDDLGATRLARDVAKKIEETLEYPGQIKVTVIRETRSVDYAR</sequence>
<evidence type="ECO:0000256" key="3">
    <source>
        <dbReference type="ARBA" id="ARBA00022801"/>
    </source>
</evidence>
<organism evidence="9">
    <name type="scientific">uncultured Thermomicrobiales bacterium</name>
    <dbReference type="NCBI Taxonomy" id="1645740"/>
    <lineage>
        <taxon>Bacteria</taxon>
        <taxon>Pseudomonadati</taxon>
        <taxon>Thermomicrobiota</taxon>
        <taxon>Thermomicrobia</taxon>
        <taxon>Thermomicrobiales</taxon>
        <taxon>environmental samples</taxon>
    </lineage>
</organism>
<evidence type="ECO:0000256" key="5">
    <source>
        <dbReference type="HAMAP-Rule" id="MF_00335"/>
    </source>
</evidence>
<dbReference type="GO" id="GO:0003723">
    <property type="term" value="F:RNA binding"/>
    <property type="evidence" value="ECO:0007669"/>
    <property type="project" value="UniProtKB-UniRule"/>
</dbReference>
<dbReference type="InterPro" id="IPR017705">
    <property type="entry name" value="Ribonuclease_Y"/>
</dbReference>
<dbReference type="SUPFAM" id="SSF54791">
    <property type="entry name" value="Eukaryotic type KH-domain (KH-domain type I)"/>
    <property type="match status" value="1"/>
</dbReference>
<dbReference type="PANTHER" id="PTHR12826:SF15">
    <property type="entry name" value="RIBONUCLEASE Y"/>
    <property type="match status" value="1"/>
</dbReference>
<dbReference type="GO" id="GO:0005886">
    <property type="term" value="C:plasma membrane"/>
    <property type="evidence" value="ECO:0007669"/>
    <property type="project" value="UniProtKB-UniRule"/>
</dbReference>
<dbReference type="InterPro" id="IPR003607">
    <property type="entry name" value="HD/PDEase_dom"/>
</dbReference>
<dbReference type="PANTHER" id="PTHR12826">
    <property type="entry name" value="RIBONUCLEASE Y"/>
    <property type="match status" value="1"/>
</dbReference>
<evidence type="ECO:0000259" key="8">
    <source>
        <dbReference type="PROSITE" id="PS51831"/>
    </source>
</evidence>
<feature type="domain" description="HD" evidence="8">
    <location>
        <begin position="329"/>
        <end position="422"/>
    </location>
</feature>
<dbReference type="InterPro" id="IPR036612">
    <property type="entry name" value="KH_dom_type_1_sf"/>
</dbReference>
<keyword evidence="1 5" id="KW-0540">Nuclease</keyword>
<dbReference type="Pfam" id="PF12072">
    <property type="entry name" value="RNase_Y_N"/>
    <property type="match status" value="1"/>
</dbReference>
<reference evidence="9" key="1">
    <citation type="submission" date="2020-02" db="EMBL/GenBank/DDBJ databases">
        <authorList>
            <person name="Meier V. D."/>
        </authorList>
    </citation>
    <scope>NUCLEOTIDE SEQUENCE</scope>
    <source>
        <strain evidence="9">AVDCRST_MAG88</strain>
    </source>
</reference>
<dbReference type="PROSITE" id="PS50084">
    <property type="entry name" value="KH_TYPE_1"/>
    <property type="match status" value="1"/>
</dbReference>
<evidence type="ECO:0000256" key="6">
    <source>
        <dbReference type="NCBIfam" id="TIGR03319"/>
    </source>
</evidence>
<dbReference type="GO" id="GO:0004521">
    <property type="term" value="F:RNA endonuclease activity"/>
    <property type="evidence" value="ECO:0007669"/>
    <property type="project" value="UniProtKB-UniRule"/>
</dbReference>
<dbReference type="AlphaFoldDB" id="A0A6J4VF01"/>
<keyword evidence="3 5" id="KW-0378">Hydrolase</keyword>
<dbReference type="InterPro" id="IPR004087">
    <property type="entry name" value="KH_dom"/>
</dbReference>
<dbReference type="Pfam" id="PF00013">
    <property type="entry name" value="KH_1"/>
    <property type="match status" value="1"/>
</dbReference>
<comment type="function">
    <text evidence="5">Endoribonuclease that initiates mRNA decay.</text>
</comment>
<comment type="similarity">
    <text evidence="5">Belongs to the RNase Y family.</text>
</comment>
<dbReference type="Pfam" id="PF01966">
    <property type="entry name" value="HD"/>
    <property type="match status" value="1"/>
</dbReference>
<evidence type="ECO:0000256" key="2">
    <source>
        <dbReference type="ARBA" id="ARBA00022759"/>
    </source>
</evidence>
<dbReference type="CDD" id="cd00077">
    <property type="entry name" value="HDc"/>
    <property type="match status" value="1"/>
</dbReference>
<keyword evidence="7" id="KW-0175">Coiled coil</keyword>
<dbReference type="InterPro" id="IPR006675">
    <property type="entry name" value="HDIG_dom"/>
</dbReference>
<dbReference type="NCBIfam" id="TIGR00277">
    <property type="entry name" value="HDIG"/>
    <property type="match status" value="1"/>
</dbReference>
<dbReference type="NCBIfam" id="TIGR03319">
    <property type="entry name" value="RNase_Y"/>
    <property type="match status" value="1"/>
</dbReference>
<keyword evidence="2 5" id="KW-0255">Endonuclease</keyword>
<dbReference type="PROSITE" id="PS51831">
    <property type="entry name" value="HD"/>
    <property type="match status" value="1"/>
</dbReference>
<evidence type="ECO:0000313" key="9">
    <source>
        <dbReference type="EMBL" id="CAA9571995.1"/>
    </source>
</evidence>
<dbReference type="Gene3D" id="3.30.1370.10">
    <property type="entry name" value="K Homology domain, type 1"/>
    <property type="match status" value="1"/>
</dbReference>
<feature type="coiled-coil region" evidence="7">
    <location>
        <begin position="37"/>
        <end position="125"/>
    </location>
</feature>
<protein>
    <recommendedName>
        <fullName evidence="5 6">Ribonuclease Y</fullName>
        <shortName evidence="5">RNase Y</shortName>
        <ecNumber evidence="5 6">3.1.-.-</ecNumber>
    </recommendedName>
</protein>
<keyword evidence="4 5" id="KW-0694">RNA-binding</keyword>
<dbReference type="InterPro" id="IPR006674">
    <property type="entry name" value="HD_domain"/>
</dbReference>
<gene>
    <name evidence="5" type="primary">rny</name>
    <name evidence="9" type="ORF">AVDCRST_MAG88-2429</name>
</gene>
<dbReference type="SUPFAM" id="SSF109604">
    <property type="entry name" value="HD-domain/PDEase-like"/>
    <property type="match status" value="1"/>
</dbReference>
<dbReference type="InterPro" id="IPR004088">
    <property type="entry name" value="KH_dom_type_1"/>
</dbReference>
<proteinExistence type="inferred from homology"/>
<dbReference type="InterPro" id="IPR022711">
    <property type="entry name" value="RNase_Y_N"/>
</dbReference>
<dbReference type="SMART" id="SM00471">
    <property type="entry name" value="HDc"/>
    <property type="match status" value="1"/>
</dbReference>
<dbReference type="EMBL" id="CADCWM010000608">
    <property type="protein sequence ID" value="CAA9571995.1"/>
    <property type="molecule type" value="Genomic_DNA"/>
</dbReference>
<name>A0A6J4VF01_9BACT</name>
<dbReference type="CDD" id="cd22431">
    <property type="entry name" value="KH-I_RNaseY"/>
    <property type="match status" value="1"/>
</dbReference>
<evidence type="ECO:0000256" key="1">
    <source>
        <dbReference type="ARBA" id="ARBA00022722"/>
    </source>
</evidence>
<dbReference type="GO" id="GO:0006402">
    <property type="term" value="P:mRNA catabolic process"/>
    <property type="evidence" value="ECO:0007669"/>
    <property type="project" value="UniProtKB-UniRule"/>
</dbReference>
<dbReference type="HAMAP" id="MF_00335">
    <property type="entry name" value="RNase_Y"/>
    <property type="match status" value="1"/>
</dbReference>
<dbReference type="EC" id="3.1.-.-" evidence="5 6"/>
<evidence type="ECO:0000256" key="7">
    <source>
        <dbReference type="SAM" id="Coils"/>
    </source>
</evidence>
<accession>A0A6J4VF01</accession>